<evidence type="ECO:0000256" key="1">
    <source>
        <dbReference type="SAM" id="MobiDB-lite"/>
    </source>
</evidence>
<reference evidence="3" key="2">
    <citation type="journal article" date="2008" name="Nucleic Acids Res.">
        <title>The rice annotation project database (RAP-DB): 2008 update.</title>
        <authorList>
            <consortium name="The rice annotation project (RAP)"/>
        </authorList>
    </citation>
    <scope>GENOME REANNOTATION</scope>
    <source>
        <strain evidence="3">cv. Nipponbare</strain>
    </source>
</reference>
<evidence type="ECO:0000313" key="3">
    <source>
        <dbReference type="Proteomes" id="UP000000763"/>
    </source>
</evidence>
<feature type="compositionally biased region" description="Basic residues" evidence="1">
    <location>
        <begin position="66"/>
        <end position="81"/>
    </location>
</feature>
<dbReference type="AlphaFoldDB" id="C7IXK9"/>
<dbReference type="KEGG" id="dosa:Os01g0886700"/>
<feature type="region of interest" description="Disordered" evidence="1">
    <location>
        <begin position="1"/>
        <end position="46"/>
    </location>
</feature>
<organism evidence="2 3">
    <name type="scientific">Oryza sativa subsp. japonica</name>
    <name type="common">Rice</name>
    <dbReference type="NCBI Taxonomy" id="39947"/>
    <lineage>
        <taxon>Eukaryota</taxon>
        <taxon>Viridiplantae</taxon>
        <taxon>Streptophyta</taxon>
        <taxon>Embryophyta</taxon>
        <taxon>Tracheophyta</taxon>
        <taxon>Spermatophyta</taxon>
        <taxon>Magnoliopsida</taxon>
        <taxon>Liliopsida</taxon>
        <taxon>Poales</taxon>
        <taxon>Poaceae</taxon>
        <taxon>BOP clade</taxon>
        <taxon>Oryzoideae</taxon>
        <taxon>Oryzeae</taxon>
        <taxon>Oryzinae</taxon>
        <taxon>Oryza</taxon>
        <taxon>Oryza sativa</taxon>
    </lineage>
</organism>
<accession>C7IXK9</accession>
<name>C7IXK9_ORYSJ</name>
<protein>
    <submittedName>
        <fullName evidence="2">Os01g0886700 protein</fullName>
    </submittedName>
</protein>
<gene>
    <name evidence="2" type="ordered locus">Os01g0886700</name>
</gene>
<feature type="compositionally biased region" description="Low complexity" evidence="1">
    <location>
        <begin position="9"/>
        <end position="22"/>
    </location>
</feature>
<dbReference type="EMBL" id="AP008207">
    <property type="protein sequence ID" value="BAH91414.1"/>
    <property type="molecule type" value="Genomic_DNA"/>
</dbReference>
<feature type="region of interest" description="Disordered" evidence="1">
    <location>
        <begin position="63"/>
        <end position="84"/>
    </location>
</feature>
<reference evidence="2 3" key="1">
    <citation type="journal article" date="2005" name="Nature">
        <title>The map-based sequence of the rice genome.</title>
        <authorList>
            <consortium name="International rice genome sequencing project (IRGSP)"/>
            <person name="Matsumoto T."/>
            <person name="Wu J."/>
            <person name="Kanamori H."/>
            <person name="Katayose Y."/>
            <person name="Fujisawa M."/>
            <person name="Namiki N."/>
            <person name="Mizuno H."/>
            <person name="Yamamoto K."/>
            <person name="Antonio B.A."/>
            <person name="Baba T."/>
            <person name="Sakata K."/>
            <person name="Nagamura Y."/>
            <person name="Aoki H."/>
            <person name="Arikawa K."/>
            <person name="Arita K."/>
            <person name="Bito T."/>
            <person name="Chiden Y."/>
            <person name="Fujitsuka N."/>
            <person name="Fukunaka R."/>
            <person name="Hamada M."/>
            <person name="Harada C."/>
            <person name="Hayashi A."/>
            <person name="Hijishita S."/>
            <person name="Honda M."/>
            <person name="Hosokawa S."/>
            <person name="Ichikawa Y."/>
            <person name="Idonuma A."/>
            <person name="Iijima M."/>
            <person name="Ikeda M."/>
            <person name="Ikeno M."/>
            <person name="Ito K."/>
            <person name="Ito S."/>
            <person name="Ito T."/>
            <person name="Ito Y."/>
            <person name="Ito Y."/>
            <person name="Iwabuchi A."/>
            <person name="Kamiya K."/>
            <person name="Karasawa W."/>
            <person name="Kurita K."/>
            <person name="Katagiri S."/>
            <person name="Kikuta A."/>
            <person name="Kobayashi H."/>
            <person name="Kobayashi N."/>
            <person name="Machita K."/>
            <person name="Maehara T."/>
            <person name="Masukawa M."/>
            <person name="Mizubayashi T."/>
            <person name="Mukai Y."/>
            <person name="Nagasaki H."/>
            <person name="Nagata Y."/>
            <person name="Naito S."/>
            <person name="Nakashima M."/>
            <person name="Nakama Y."/>
            <person name="Nakamichi Y."/>
            <person name="Nakamura M."/>
            <person name="Meguro A."/>
            <person name="Negishi M."/>
            <person name="Ohta I."/>
            <person name="Ohta T."/>
            <person name="Okamoto M."/>
            <person name="Ono N."/>
            <person name="Saji S."/>
            <person name="Sakaguchi M."/>
            <person name="Sakai K."/>
            <person name="Shibata M."/>
            <person name="Shimokawa T."/>
            <person name="Song J."/>
            <person name="Takazaki Y."/>
            <person name="Terasawa K."/>
            <person name="Tsugane M."/>
            <person name="Tsuji K."/>
            <person name="Ueda S."/>
            <person name="Waki K."/>
            <person name="Yamagata H."/>
            <person name="Yamamoto M."/>
            <person name="Yamamoto S."/>
            <person name="Yamane H."/>
            <person name="Yoshiki S."/>
            <person name="Yoshihara R."/>
            <person name="Yukawa K."/>
            <person name="Zhong H."/>
            <person name="Yano M."/>
            <person name="Yuan Q."/>
            <person name="Ouyang S."/>
            <person name="Liu J."/>
            <person name="Jones K.M."/>
            <person name="Gansberger K."/>
            <person name="Moffat K."/>
            <person name="Hill J."/>
            <person name="Bera J."/>
            <person name="Fadrosh D."/>
            <person name="Jin S."/>
            <person name="Johri S."/>
            <person name="Kim M."/>
            <person name="Overton L."/>
            <person name="Reardon M."/>
            <person name="Tsitrin T."/>
            <person name="Vuong H."/>
            <person name="Weaver B."/>
            <person name="Ciecko A."/>
            <person name="Tallon L."/>
            <person name="Jackson J."/>
            <person name="Pai G."/>
            <person name="Aken S.V."/>
            <person name="Utterback T."/>
            <person name="Reidmuller S."/>
            <person name="Feldblyum T."/>
            <person name="Hsiao J."/>
            <person name="Zismann V."/>
            <person name="Iobst S."/>
            <person name="de Vazeille A.R."/>
            <person name="Buell C.R."/>
            <person name="Ying K."/>
            <person name="Li Y."/>
            <person name="Lu T."/>
            <person name="Huang Y."/>
            <person name="Zhao Q."/>
            <person name="Feng Q."/>
            <person name="Zhang L."/>
            <person name="Zhu J."/>
            <person name="Weng Q."/>
            <person name="Mu J."/>
            <person name="Lu Y."/>
            <person name="Fan D."/>
            <person name="Liu Y."/>
            <person name="Guan J."/>
            <person name="Zhang Y."/>
            <person name="Yu S."/>
            <person name="Liu X."/>
            <person name="Zhang Y."/>
            <person name="Hong G."/>
            <person name="Han B."/>
            <person name="Choisne N."/>
            <person name="Demange N."/>
            <person name="Orjeda G."/>
            <person name="Samain S."/>
            <person name="Cattolico L."/>
            <person name="Pelletier E."/>
            <person name="Couloux A."/>
            <person name="Segurens B."/>
            <person name="Wincker P."/>
            <person name="D'Hont A."/>
            <person name="Scarpelli C."/>
            <person name="Weissenbach J."/>
            <person name="Salanoubat M."/>
            <person name="Quetier F."/>
            <person name="Yu Y."/>
            <person name="Kim H.R."/>
            <person name="Rambo T."/>
            <person name="Currie J."/>
            <person name="Collura K."/>
            <person name="Luo M."/>
            <person name="Yang T."/>
            <person name="Ammiraju J.S.S."/>
            <person name="Engler F."/>
            <person name="Soderlund C."/>
            <person name="Wing R.A."/>
            <person name="Palmer L.E."/>
            <person name="de la Bastide M."/>
            <person name="Spiegel L."/>
            <person name="Nascimento L."/>
            <person name="Zutavern T."/>
            <person name="O'Shaughnessy A."/>
            <person name="Dike S."/>
            <person name="Dedhia N."/>
            <person name="Preston R."/>
            <person name="Balija V."/>
            <person name="McCombie W.R."/>
            <person name="Chow T."/>
            <person name="Chen H."/>
            <person name="Chung M."/>
            <person name="Chen C."/>
            <person name="Shaw J."/>
            <person name="Wu H."/>
            <person name="Hsiao K."/>
            <person name="Chao Y."/>
            <person name="Chu M."/>
            <person name="Cheng C."/>
            <person name="Hour A."/>
            <person name="Lee P."/>
            <person name="Lin S."/>
            <person name="Lin Y."/>
            <person name="Liou J."/>
            <person name="Liu S."/>
            <person name="Hsing Y."/>
            <person name="Raghuvanshi S."/>
            <person name="Mohanty A."/>
            <person name="Bharti A.K."/>
            <person name="Gaur A."/>
            <person name="Gupta V."/>
            <person name="Kumar D."/>
            <person name="Ravi V."/>
            <person name="Vij S."/>
            <person name="Kapur A."/>
            <person name="Khurana P."/>
            <person name="Khurana P."/>
            <person name="Khurana J.P."/>
            <person name="Tyagi A.K."/>
            <person name="Gaikwad K."/>
            <person name="Singh A."/>
            <person name="Dalal V."/>
            <person name="Srivastava S."/>
            <person name="Dixit A."/>
            <person name="Pal A.K."/>
            <person name="Ghazi I.A."/>
            <person name="Yadav M."/>
            <person name="Pandit A."/>
            <person name="Bhargava A."/>
            <person name="Sureshbabu K."/>
            <person name="Batra K."/>
            <person name="Sharma T.R."/>
            <person name="Mohapatra T."/>
            <person name="Singh N.K."/>
            <person name="Messing J."/>
            <person name="Nelson A.B."/>
            <person name="Fuks G."/>
            <person name="Kavchok S."/>
            <person name="Keizer G."/>
            <person name="Linton E."/>
            <person name="Llaca V."/>
            <person name="Song R."/>
            <person name="Tanyolac B."/>
            <person name="Young S."/>
            <person name="Ho-Il K."/>
            <person name="Hahn J.H."/>
            <person name="Sangsakoo G."/>
            <person name="Vanavichit A."/>
            <person name="de Mattos Luiz.A.T."/>
            <person name="Zimmer P.D."/>
            <person name="Malone G."/>
            <person name="Dellagostin O."/>
            <person name="de Oliveira A.C."/>
            <person name="Bevan M."/>
            <person name="Bancroft I."/>
            <person name="Minx P."/>
            <person name="Cordum H."/>
            <person name="Wilson R."/>
            <person name="Cheng Z."/>
            <person name="Jin W."/>
            <person name="Jiang J."/>
            <person name="Leong S.A."/>
            <person name="Iwama H."/>
            <person name="Gojobori T."/>
            <person name="Itoh T."/>
            <person name="Niimura Y."/>
            <person name="Fujii Y."/>
            <person name="Habara T."/>
            <person name="Sakai H."/>
            <person name="Sato Y."/>
            <person name="Wilson G."/>
            <person name="Kumar K."/>
            <person name="McCouch S."/>
            <person name="Juretic N."/>
            <person name="Hoen D."/>
            <person name="Wright S."/>
            <person name="Bruskiewich R."/>
            <person name="Bureau T."/>
            <person name="Miyao A."/>
            <person name="Hirochika H."/>
            <person name="Nishikawa T."/>
            <person name="Kadowaki K."/>
            <person name="Sugiura M."/>
            <person name="Burr B."/>
            <person name="Sasaki T."/>
        </authorList>
    </citation>
    <scope>NUCLEOTIDE SEQUENCE [LARGE SCALE GENOMIC DNA]</scope>
    <source>
        <strain evidence="3">cv. Nipponbare</strain>
    </source>
</reference>
<evidence type="ECO:0000313" key="2">
    <source>
        <dbReference type="EMBL" id="BAH91414.1"/>
    </source>
</evidence>
<proteinExistence type="predicted"/>
<dbReference type="Proteomes" id="UP000000763">
    <property type="component" value="Chromosome 1"/>
</dbReference>
<sequence>MVTSVVSDGSPGSGPFPAAAPSTRAVQHRGSGTSRDVGRRRRAARARVRRVAPLLDRAQEAPQWRGLHRGAARRRRRRGVRHVQPALRLQGLPLPRRRLPLLR</sequence>